<protein>
    <recommendedName>
        <fullName evidence="7">BZIP domain-containing protein</fullName>
    </recommendedName>
</protein>
<dbReference type="GO" id="GO:0005634">
    <property type="term" value="C:nucleus"/>
    <property type="evidence" value="ECO:0007669"/>
    <property type="project" value="UniProtKB-SubCell"/>
</dbReference>
<proteinExistence type="predicted"/>
<gene>
    <name evidence="8" type="ORF">L198_03265</name>
</gene>
<dbReference type="InterPro" id="IPR046347">
    <property type="entry name" value="bZIP_sf"/>
</dbReference>
<dbReference type="RefSeq" id="XP_019032500.1">
    <property type="nucleotide sequence ID" value="XM_019175397.1"/>
</dbReference>
<dbReference type="EMBL" id="AWGH01000008">
    <property type="protein sequence ID" value="ODN99423.1"/>
    <property type="molecule type" value="Genomic_DNA"/>
</dbReference>
<evidence type="ECO:0000256" key="4">
    <source>
        <dbReference type="ARBA" id="ARBA00023163"/>
    </source>
</evidence>
<evidence type="ECO:0000313" key="9">
    <source>
        <dbReference type="Proteomes" id="UP000094819"/>
    </source>
</evidence>
<evidence type="ECO:0000256" key="1">
    <source>
        <dbReference type="ARBA" id="ARBA00004123"/>
    </source>
</evidence>
<reference evidence="8 9" key="1">
    <citation type="submission" date="2016-06" db="EMBL/GenBank/DDBJ databases">
        <title>Evolution of pathogenesis and genome organization in the Tremellales.</title>
        <authorList>
            <person name="Cuomo C."/>
            <person name="Litvintseva A."/>
            <person name="Heitman J."/>
            <person name="Chen Y."/>
            <person name="Sun S."/>
            <person name="Springer D."/>
            <person name="Dromer F."/>
            <person name="Young S."/>
            <person name="Zeng Q."/>
            <person name="Chapman S."/>
            <person name="Gujja S."/>
            <person name="Saif S."/>
            <person name="Birren B."/>
        </authorList>
    </citation>
    <scope>NUCLEOTIDE SEQUENCE [LARGE SCALE GENOMIC DNA]</scope>
    <source>
        <strain evidence="8 9">CBS 7118</strain>
    </source>
</reference>
<dbReference type="GeneID" id="30192478"/>
<dbReference type="PANTHER" id="PTHR13044:SF14">
    <property type="entry name" value="CRYPTOCEPHAL, ISOFORM A"/>
    <property type="match status" value="1"/>
</dbReference>
<dbReference type="InterPro" id="IPR004827">
    <property type="entry name" value="bZIP"/>
</dbReference>
<dbReference type="PROSITE" id="PS50217">
    <property type="entry name" value="BZIP"/>
    <property type="match status" value="1"/>
</dbReference>
<dbReference type="GO" id="GO:0000977">
    <property type="term" value="F:RNA polymerase II transcription regulatory region sequence-specific DNA binding"/>
    <property type="evidence" value="ECO:0007669"/>
    <property type="project" value="TreeGrafter"/>
</dbReference>
<sequence length="250" mass="27592">MYHFQSSPQPPAFNGDFEFHSEVWLQANPSADDANPASSYLPPPEGDTFTSAPYEDFSAPQGLHLTVPNGSLFNDRGAFSYSPSSVGDGSYFSHSGAGSPEEEEMFANRAADEGASEIVVGNARSPAQKSTRRGSETRITDMASRRRVQNRTAQTKYREKKKQQVQELTAENESLKSELERLRSQLTQRIRERDMAWSRNRSLYKTLSGMGYVQQIQPGGWGAGDGSVSQPTDGMGYDEDEDAEGEEVDV</sequence>
<feature type="region of interest" description="Disordered" evidence="6">
    <location>
        <begin position="218"/>
        <end position="250"/>
    </location>
</feature>
<evidence type="ECO:0000256" key="3">
    <source>
        <dbReference type="ARBA" id="ARBA00023125"/>
    </source>
</evidence>
<dbReference type="Proteomes" id="UP000094819">
    <property type="component" value="Unassembled WGS sequence"/>
</dbReference>
<organism evidence="8 9">
    <name type="scientific">Cryptococcus wingfieldii CBS 7118</name>
    <dbReference type="NCBI Taxonomy" id="1295528"/>
    <lineage>
        <taxon>Eukaryota</taxon>
        <taxon>Fungi</taxon>
        <taxon>Dikarya</taxon>
        <taxon>Basidiomycota</taxon>
        <taxon>Agaricomycotina</taxon>
        <taxon>Tremellomycetes</taxon>
        <taxon>Tremellales</taxon>
        <taxon>Cryptococcaceae</taxon>
        <taxon>Cryptococcus</taxon>
    </lineage>
</organism>
<dbReference type="PROSITE" id="PS00036">
    <property type="entry name" value="BZIP_BASIC"/>
    <property type="match status" value="1"/>
</dbReference>
<evidence type="ECO:0000313" key="8">
    <source>
        <dbReference type="EMBL" id="ODN99423.1"/>
    </source>
</evidence>
<dbReference type="AlphaFoldDB" id="A0A1E3JEX0"/>
<dbReference type="CDD" id="cd14686">
    <property type="entry name" value="bZIP"/>
    <property type="match status" value="1"/>
</dbReference>
<keyword evidence="2" id="KW-0805">Transcription regulation</keyword>
<keyword evidence="5" id="KW-0539">Nucleus</keyword>
<feature type="region of interest" description="Disordered" evidence="6">
    <location>
        <begin position="77"/>
        <end position="174"/>
    </location>
</feature>
<comment type="subcellular location">
    <subcellularLocation>
        <location evidence="1">Nucleus</location>
    </subcellularLocation>
</comment>
<evidence type="ECO:0000256" key="5">
    <source>
        <dbReference type="ARBA" id="ARBA00023242"/>
    </source>
</evidence>
<keyword evidence="9" id="KW-1185">Reference proteome</keyword>
<feature type="region of interest" description="Disordered" evidence="6">
    <location>
        <begin position="28"/>
        <end position="61"/>
    </location>
</feature>
<name>A0A1E3JEX0_9TREE</name>
<dbReference type="OrthoDB" id="10344666at2759"/>
<feature type="domain" description="BZIP" evidence="7">
    <location>
        <begin position="145"/>
        <end position="192"/>
    </location>
</feature>
<keyword evidence="3" id="KW-0238">DNA-binding</keyword>
<accession>A0A1E3JEX0</accession>
<dbReference type="Gene3D" id="1.20.5.170">
    <property type="match status" value="1"/>
</dbReference>
<evidence type="ECO:0000256" key="6">
    <source>
        <dbReference type="SAM" id="MobiDB-lite"/>
    </source>
</evidence>
<dbReference type="PANTHER" id="PTHR13044">
    <property type="entry name" value="ACTIVATING TRANSCRIPTION FACTOR ATF 4/5"/>
    <property type="match status" value="1"/>
</dbReference>
<dbReference type="SUPFAM" id="SSF57959">
    <property type="entry name" value="Leucine zipper domain"/>
    <property type="match status" value="1"/>
</dbReference>
<evidence type="ECO:0000259" key="7">
    <source>
        <dbReference type="PROSITE" id="PS50217"/>
    </source>
</evidence>
<dbReference type="GO" id="GO:0001228">
    <property type="term" value="F:DNA-binding transcription activator activity, RNA polymerase II-specific"/>
    <property type="evidence" value="ECO:0007669"/>
    <property type="project" value="TreeGrafter"/>
</dbReference>
<keyword evidence="4" id="KW-0804">Transcription</keyword>
<dbReference type="Pfam" id="PF00170">
    <property type="entry name" value="bZIP_1"/>
    <property type="match status" value="1"/>
</dbReference>
<evidence type="ECO:0000256" key="2">
    <source>
        <dbReference type="ARBA" id="ARBA00023015"/>
    </source>
</evidence>
<comment type="caution">
    <text evidence="8">The sequence shown here is derived from an EMBL/GenBank/DDBJ whole genome shotgun (WGS) entry which is preliminary data.</text>
</comment>
<feature type="compositionally biased region" description="Acidic residues" evidence="6">
    <location>
        <begin position="236"/>
        <end position="250"/>
    </location>
</feature>